<dbReference type="PROSITE" id="PS51257">
    <property type="entry name" value="PROKAR_LIPOPROTEIN"/>
    <property type="match status" value="1"/>
</dbReference>
<gene>
    <name evidence="2" type="ORF">H6A12_10410</name>
</gene>
<evidence type="ECO:0000313" key="3">
    <source>
        <dbReference type="Proteomes" id="UP000774750"/>
    </source>
</evidence>
<reference evidence="2" key="2">
    <citation type="journal article" date="2021" name="Sci. Rep.">
        <title>The distribution of antibiotic resistance genes in chicken gut microbiota commensals.</title>
        <authorList>
            <person name="Juricova H."/>
            <person name="Matiasovicova J."/>
            <person name="Kubasova T."/>
            <person name="Cejkova D."/>
            <person name="Rychlik I."/>
        </authorList>
    </citation>
    <scope>NUCLEOTIDE SEQUENCE</scope>
    <source>
        <strain evidence="2">An559</strain>
    </source>
</reference>
<dbReference type="EMBL" id="JACJKY010000019">
    <property type="protein sequence ID" value="MBM6921567.1"/>
    <property type="molecule type" value="Genomic_DNA"/>
</dbReference>
<keyword evidence="1" id="KW-0732">Signal</keyword>
<dbReference type="RefSeq" id="WP_204447632.1">
    <property type="nucleotide sequence ID" value="NZ_JACJKY010000019.1"/>
</dbReference>
<accession>A0A939BF18</accession>
<name>A0A939BF18_9FIRM</name>
<sequence length="194" mass="21605">MKKAISLFLVCVVLLLSMSGCSVKAQKDSLAARAGLTSSSQIETVTLYAGRHPDEWSVDEPFGPKIDPIDLTGTAEGNKYIEALFSDAAVETEGPEAVLGRGYPLNGFILYSFKEDDTLDYTQMTVSVYRDETPYTVDVSLEYTDDKLWEIMQEDDLSRDGYPRGPGLSSYLLPDTREVWSREYIDAIFAEQAK</sequence>
<protein>
    <recommendedName>
        <fullName evidence="4">Lipoprotein</fullName>
    </recommendedName>
</protein>
<evidence type="ECO:0008006" key="4">
    <source>
        <dbReference type="Google" id="ProtNLM"/>
    </source>
</evidence>
<organism evidence="2 3">
    <name type="scientific">Merdimmobilis hominis</name>
    <dbReference type="NCBI Taxonomy" id="2897707"/>
    <lineage>
        <taxon>Bacteria</taxon>
        <taxon>Bacillati</taxon>
        <taxon>Bacillota</taxon>
        <taxon>Clostridia</taxon>
        <taxon>Eubacteriales</taxon>
        <taxon>Oscillospiraceae</taxon>
        <taxon>Merdimmobilis</taxon>
    </lineage>
</organism>
<proteinExistence type="predicted"/>
<dbReference type="AlphaFoldDB" id="A0A939BF18"/>
<keyword evidence="3" id="KW-1185">Reference proteome</keyword>
<comment type="caution">
    <text evidence="2">The sequence shown here is derived from an EMBL/GenBank/DDBJ whole genome shotgun (WGS) entry which is preliminary data.</text>
</comment>
<dbReference type="Proteomes" id="UP000774750">
    <property type="component" value="Unassembled WGS sequence"/>
</dbReference>
<feature type="signal peptide" evidence="1">
    <location>
        <begin position="1"/>
        <end position="24"/>
    </location>
</feature>
<evidence type="ECO:0000313" key="2">
    <source>
        <dbReference type="EMBL" id="MBM6921567.1"/>
    </source>
</evidence>
<reference evidence="2" key="1">
    <citation type="submission" date="2020-08" db="EMBL/GenBank/DDBJ databases">
        <authorList>
            <person name="Cejkova D."/>
            <person name="Kubasova T."/>
            <person name="Jahodarova E."/>
            <person name="Rychlik I."/>
        </authorList>
    </citation>
    <scope>NUCLEOTIDE SEQUENCE</scope>
    <source>
        <strain evidence="2">An559</strain>
    </source>
</reference>
<feature type="chain" id="PRO_5039161024" description="Lipoprotein" evidence="1">
    <location>
        <begin position="25"/>
        <end position="194"/>
    </location>
</feature>
<evidence type="ECO:0000256" key="1">
    <source>
        <dbReference type="SAM" id="SignalP"/>
    </source>
</evidence>